<keyword evidence="2" id="KW-1185">Reference proteome</keyword>
<dbReference type="Proteomes" id="UP000291301">
    <property type="component" value="Unassembled WGS sequence"/>
</dbReference>
<proteinExistence type="predicted"/>
<evidence type="ECO:0000313" key="2">
    <source>
        <dbReference type="Proteomes" id="UP000291301"/>
    </source>
</evidence>
<dbReference type="Pfam" id="PF07920">
    <property type="entry name" value="DUF1684"/>
    <property type="match status" value="1"/>
</dbReference>
<gene>
    <name evidence="1" type="ORF">E0D97_01350</name>
</gene>
<dbReference type="EMBL" id="SJST01000001">
    <property type="protein sequence ID" value="TCD16114.1"/>
    <property type="molecule type" value="Genomic_DNA"/>
</dbReference>
<reference evidence="1 2" key="1">
    <citation type="journal article" date="2015" name="Antonie Van Leeuwenhoek">
        <title>Oricola cellulosilytica gen. nov., sp. nov., a cellulose-degrading bacterium of the family Phyllobacteriaceae isolated from surface seashore water, and emended descriptions of Mesorhizobium loti and Phyllobacterium myrsinacearum.</title>
        <authorList>
            <person name="Hameed A."/>
            <person name="Shahina M."/>
            <person name="Lai W.A."/>
            <person name="Lin S.Y."/>
            <person name="Young L.S."/>
            <person name="Liu Y.C."/>
            <person name="Hsu Y.H."/>
            <person name="Young C.C."/>
        </authorList>
    </citation>
    <scope>NUCLEOTIDE SEQUENCE [LARGE SCALE GENOMIC DNA]</scope>
    <source>
        <strain evidence="1 2">KCTC 52183</strain>
    </source>
</reference>
<dbReference type="InterPro" id="IPR012467">
    <property type="entry name" value="DUF1684"/>
</dbReference>
<dbReference type="PANTHER" id="PTHR41913">
    <property type="entry name" value="DUF1684 DOMAIN-CONTAINING PROTEIN"/>
    <property type="match status" value="1"/>
</dbReference>
<dbReference type="PANTHER" id="PTHR41913:SF1">
    <property type="entry name" value="DUF1684 DOMAIN-CONTAINING PROTEIN"/>
    <property type="match status" value="1"/>
</dbReference>
<evidence type="ECO:0000313" key="1">
    <source>
        <dbReference type="EMBL" id="TCD16114.1"/>
    </source>
</evidence>
<comment type="caution">
    <text evidence="1">The sequence shown here is derived from an EMBL/GenBank/DDBJ whole genome shotgun (WGS) entry which is preliminary data.</text>
</comment>
<sequence>MDSFDTDLPASYALADWRRRIGDLYRDIRAIDDAEAAWRFWRLTRMEMFRSHPMSPVSPETRAKFAAIPVYAYDPDLRFTVGLRDAEGDALDFDLGADGEMRATPLALTDGLKPVLGSELTLYWIGGYGGGLFLPFKDATAGTETYGGGRYLLDAIKGADLGPARDGGGIVLDFNFAYNPSCAVNPAYVCPLSPPENTLPEAVRGGEKDPDFAS</sequence>
<protein>
    <submittedName>
        <fullName evidence="1">DUF1684 domain-containing protein</fullName>
    </submittedName>
</protein>
<organism evidence="1 2">
    <name type="scientific">Oricola cellulosilytica</name>
    <dbReference type="NCBI Taxonomy" id="1429082"/>
    <lineage>
        <taxon>Bacteria</taxon>
        <taxon>Pseudomonadati</taxon>
        <taxon>Pseudomonadota</taxon>
        <taxon>Alphaproteobacteria</taxon>
        <taxon>Hyphomicrobiales</taxon>
        <taxon>Ahrensiaceae</taxon>
        <taxon>Oricola</taxon>
    </lineage>
</organism>
<dbReference type="RefSeq" id="WP_131564693.1">
    <property type="nucleotide sequence ID" value="NZ_JAINFK010000001.1"/>
</dbReference>
<accession>A0A4R0PH33</accession>
<name>A0A4R0PH33_9HYPH</name>
<dbReference type="OrthoDB" id="5493262at2"/>
<dbReference type="AlphaFoldDB" id="A0A4R0PH33"/>